<organism evidence="4 5">
    <name type="scientific">Streptomyces sanyensis</name>
    <dbReference type="NCBI Taxonomy" id="568869"/>
    <lineage>
        <taxon>Bacteria</taxon>
        <taxon>Bacillati</taxon>
        <taxon>Actinomycetota</taxon>
        <taxon>Actinomycetes</taxon>
        <taxon>Kitasatosporales</taxon>
        <taxon>Streptomycetaceae</taxon>
        <taxon>Streptomyces</taxon>
    </lineage>
</organism>
<dbReference type="InterPro" id="IPR008978">
    <property type="entry name" value="HSP20-like_chaperone"/>
</dbReference>
<proteinExistence type="inferred from homology"/>
<evidence type="ECO:0000259" key="3">
    <source>
        <dbReference type="PROSITE" id="PS01031"/>
    </source>
</evidence>
<accession>A0ABP8ZU82</accession>
<sequence>MTLPARHGMGTPLERAFPWREPMAAEFDELFERMGRFLEAAAPSWTGTTAWSPLAELRETDDAYTVECELPGMKREDIDVEVGGRELTITGELGERESEGTLRRTTRRTGRFEYRALLPAEVDAEQVTASLADGMLTVTVPKSQPAKAHHVEITT</sequence>
<comment type="similarity">
    <text evidence="1 2">Belongs to the small heat shock protein (HSP20) family.</text>
</comment>
<dbReference type="Gene3D" id="2.60.40.790">
    <property type="match status" value="1"/>
</dbReference>
<protein>
    <submittedName>
        <fullName evidence="4">Hsp20/alpha crystallin family protein</fullName>
    </submittedName>
</protein>
<dbReference type="PANTHER" id="PTHR11527">
    <property type="entry name" value="HEAT-SHOCK PROTEIN 20 FAMILY MEMBER"/>
    <property type="match status" value="1"/>
</dbReference>
<keyword evidence="5" id="KW-1185">Reference proteome</keyword>
<reference evidence="5" key="1">
    <citation type="journal article" date="2019" name="Int. J. Syst. Evol. Microbiol.">
        <title>The Global Catalogue of Microorganisms (GCM) 10K type strain sequencing project: providing services to taxonomists for standard genome sequencing and annotation.</title>
        <authorList>
            <consortium name="The Broad Institute Genomics Platform"/>
            <consortium name="The Broad Institute Genome Sequencing Center for Infectious Disease"/>
            <person name="Wu L."/>
            <person name="Ma J."/>
        </authorList>
    </citation>
    <scope>NUCLEOTIDE SEQUENCE [LARGE SCALE GENOMIC DNA]</scope>
    <source>
        <strain evidence="5">JCM 18324</strain>
    </source>
</reference>
<evidence type="ECO:0000313" key="4">
    <source>
        <dbReference type="EMBL" id="GAA4764881.1"/>
    </source>
</evidence>
<dbReference type="InterPro" id="IPR002068">
    <property type="entry name" value="A-crystallin/Hsp20_dom"/>
</dbReference>
<dbReference type="RefSeq" id="WP_345609489.1">
    <property type="nucleotide sequence ID" value="NZ_BAABJV010000001.1"/>
</dbReference>
<dbReference type="EMBL" id="BAABJV010000001">
    <property type="protein sequence ID" value="GAA4764881.1"/>
    <property type="molecule type" value="Genomic_DNA"/>
</dbReference>
<comment type="caution">
    <text evidence="4">The sequence shown here is derived from an EMBL/GenBank/DDBJ whole genome shotgun (WGS) entry which is preliminary data.</text>
</comment>
<name>A0ABP8ZU82_9ACTN</name>
<dbReference type="CDD" id="cd06464">
    <property type="entry name" value="ACD_sHsps-like"/>
    <property type="match status" value="1"/>
</dbReference>
<evidence type="ECO:0000256" key="2">
    <source>
        <dbReference type="RuleBase" id="RU003616"/>
    </source>
</evidence>
<feature type="domain" description="SHSP" evidence="3">
    <location>
        <begin position="45"/>
        <end position="155"/>
    </location>
</feature>
<dbReference type="InterPro" id="IPR031107">
    <property type="entry name" value="Small_HSP"/>
</dbReference>
<dbReference type="Proteomes" id="UP001501147">
    <property type="component" value="Unassembled WGS sequence"/>
</dbReference>
<dbReference type="SUPFAM" id="SSF49764">
    <property type="entry name" value="HSP20-like chaperones"/>
    <property type="match status" value="1"/>
</dbReference>
<dbReference type="PROSITE" id="PS01031">
    <property type="entry name" value="SHSP"/>
    <property type="match status" value="1"/>
</dbReference>
<gene>
    <name evidence="4" type="ORF">GCM10023329_08560</name>
</gene>
<evidence type="ECO:0000313" key="5">
    <source>
        <dbReference type="Proteomes" id="UP001501147"/>
    </source>
</evidence>
<dbReference type="Pfam" id="PF00011">
    <property type="entry name" value="HSP20"/>
    <property type="match status" value="1"/>
</dbReference>
<evidence type="ECO:0000256" key="1">
    <source>
        <dbReference type="PROSITE-ProRule" id="PRU00285"/>
    </source>
</evidence>